<protein>
    <submittedName>
        <fullName evidence="1">Uncharacterized protein</fullName>
    </submittedName>
</protein>
<accession>A0ACB9PE50</accession>
<keyword evidence="2" id="KW-1185">Reference proteome</keyword>
<evidence type="ECO:0000313" key="1">
    <source>
        <dbReference type="EMBL" id="KAI4346798.1"/>
    </source>
</evidence>
<dbReference type="EMBL" id="CM039429">
    <property type="protein sequence ID" value="KAI4346798.1"/>
    <property type="molecule type" value="Genomic_DNA"/>
</dbReference>
<organism evidence="1 2">
    <name type="scientific">Bauhinia variegata</name>
    <name type="common">Purple orchid tree</name>
    <name type="synonym">Phanera variegata</name>
    <dbReference type="NCBI Taxonomy" id="167791"/>
    <lineage>
        <taxon>Eukaryota</taxon>
        <taxon>Viridiplantae</taxon>
        <taxon>Streptophyta</taxon>
        <taxon>Embryophyta</taxon>
        <taxon>Tracheophyta</taxon>
        <taxon>Spermatophyta</taxon>
        <taxon>Magnoliopsida</taxon>
        <taxon>eudicotyledons</taxon>
        <taxon>Gunneridae</taxon>
        <taxon>Pentapetalae</taxon>
        <taxon>rosids</taxon>
        <taxon>fabids</taxon>
        <taxon>Fabales</taxon>
        <taxon>Fabaceae</taxon>
        <taxon>Cercidoideae</taxon>
        <taxon>Cercideae</taxon>
        <taxon>Bauhiniinae</taxon>
        <taxon>Bauhinia</taxon>
    </lineage>
</organism>
<evidence type="ECO:0000313" key="2">
    <source>
        <dbReference type="Proteomes" id="UP000828941"/>
    </source>
</evidence>
<proteinExistence type="predicted"/>
<gene>
    <name evidence="1" type="ORF">L6164_007667</name>
</gene>
<sequence length="534" mass="60531">MHSILSLSSNNSLTKYTLQLNISQTWLIYASSPISLKHSVSEITSEPFSGIIRIAVLPDSNPKNEAIVNKFSSCYPVSGDAAFTKPFSLEYKWEKKGWGDLLMLAHPLHYQLLSSNDCEVTILDEFKYRSIDGELVGIVGDSWVLKTRPISVTWHSTRGIKEESHEEIIKALCKDVESLSSTGIPTTSCYFHGKSIARAARLALIAEEICFLDVIPEIRTFLKETIEPWLDGTFEGNAFLYDKKWGGIVTREGSKDPGADFGFGVYNDHHYNLGYFLYGIAVLAKIDAAWGRKYKPQAYSLMADFMNLARRSNSNYPRLRCFDLYKLHSWAGGLIEFGDGRNQESSSEAVNAYYSASLMGLAYGDAHLVAIGSTLAAFEIHAAQTWWHVKNGDIMYEEDFARENRVVSVLWANKRDSGLWFAPAEWKECRLGIQVLPLLPVTEILFSHFGYVKELVQWALPSLNKKGVGEGWMGFVYAMEAMYDQENAFKKISKLRNFDDGNSLTNLLWWIHSRGDQEDEEIAHKQCWFNIYCH</sequence>
<comment type="caution">
    <text evidence="1">The sequence shown here is derived from an EMBL/GenBank/DDBJ whole genome shotgun (WGS) entry which is preliminary data.</text>
</comment>
<dbReference type="Proteomes" id="UP000828941">
    <property type="component" value="Chromosome 4"/>
</dbReference>
<name>A0ACB9PE50_BAUVA</name>
<reference evidence="1 2" key="1">
    <citation type="journal article" date="2022" name="DNA Res.">
        <title>Chromosomal-level genome assembly of the orchid tree Bauhinia variegata (Leguminosae; Cercidoideae) supports the allotetraploid origin hypothesis of Bauhinia.</title>
        <authorList>
            <person name="Zhong Y."/>
            <person name="Chen Y."/>
            <person name="Zheng D."/>
            <person name="Pang J."/>
            <person name="Liu Y."/>
            <person name="Luo S."/>
            <person name="Meng S."/>
            <person name="Qian L."/>
            <person name="Wei D."/>
            <person name="Dai S."/>
            <person name="Zhou R."/>
        </authorList>
    </citation>
    <scope>NUCLEOTIDE SEQUENCE [LARGE SCALE GENOMIC DNA]</scope>
    <source>
        <strain evidence="1">BV-YZ2020</strain>
    </source>
</reference>